<gene>
    <name evidence="1" type="ORF">L1987_78522</name>
</gene>
<comment type="caution">
    <text evidence="1">The sequence shown here is derived from an EMBL/GenBank/DDBJ whole genome shotgun (WGS) entry which is preliminary data.</text>
</comment>
<dbReference type="Proteomes" id="UP001056120">
    <property type="component" value="Linkage Group LG26"/>
</dbReference>
<name>A0ACB8ZCW2_9ASTR</name>
<evidence type="ECO:0000313" key="1">
    <source>
        <dbReference type="EMBL" id="KAI3695525.1"/>
    </source>
</evidence>
<proteinExistence type="predicted"/>
<reference evidence="2" key="1">
    <citation type="journal article" date="2022" name="Mol. Ecol. Resour.">
        <title>The genomes of chicory, endive, great burdock and yacon provide insights into Asteraceae palaeo-polyploidization history and plant inulin production.</title>
        <authorList>
            <person name="Fan W."/>
            <person name="Wang S."/>
            <person name="Wang H."/>
            <person name="Wang A."/>
            <person name="Jiang F."/>
            <person name="Liu H."/>
            <person name="Zhao H."/>
            <person name="Xu D."/>
            <person name="Zhang Y."/>
        </authorList>
    </citation>
    <scope>NUCLEOTIDE SEQUENCE [LARGE SCALE GENOMIC DNA]</scope>
    <source>
        <strain evidence="2">cv. Yunnan</strain>
    </source>
</reference>
<reference evidence="1 2" key="2">
    <citation type="journal article" date="2022" name="Mol. Ecol. Resour.">
        <title>The genomes of chicory, endive, great burdock and yacon provide insights into Asteraceae paleo-polyploidization history and plant inulin production.</title>
        <authorList>
            <person name="Fan W."/>
            <person name="Wang S."/>
            <person name="Wang H."/>
            <person name="Wang A."/>
            <person name="Jiang F."/>
            <person name="Liu H."/>
            <person name="Zhao H."/>
            <person name="Xu D."/>
            <person name="Zhang Y."/>
        </authorList>
    </citation>
    <scope>NUCLEOTIDE SEQUENCE [LARGE SCALE GENOMIC DNA]</scope>
    <source>
        <strain evidence="2">cv. Yunnan</strain>
        <tissue evidence="1">Leaves</tissue>
    </source>
</reference>
<evidence type="ECO:0000313" key="2">
    <source>
        <dbReference type="Proteomes" id="UP001056120"/>
    </source>
</evidence>
<organism evidence="1 2">
    <name type="scientific">Smallanthus sonchifolius</name>
    <dbReference type="NCBI Taxonomy" id="185202"/>
    <lineage>
        <taxon>Eukaryota</taxon>
        <taxon>Viridiplantae</taxon>
        <taxon>Streptophyta</taxon>
        <taxon>Embryophyta</taxon>
        <taxon>Tracheophyta</taxon>
        <taxon>Spermatophyta</taxon>
        <taxon>Magnoliopsida</taxon>
        <taxon>eudicotyledons</taxon>
        <taxon>Gunneridae</taxon>
        <taxon>Pentapetalae</taxon>
        <taxon>asterids</taxon>
        <taxon>campanulids</taxon>
        <taxon>Asterales</taxon>
        <taxon>Asteraceae</taxon>
        <taxon>Asteroideae</taxon>
        <taxon>Heliantheae alliance</taxon>
        <taxon>Millerieae</taxon>
        <taxon>Smallanthus</taxon>
    </lineage>
</organism>
<protein>
    <submittedName>
        <fullName evidence="1">Uncharacterized protein</fullName>
    </submittedName>
</protein>
<accession>A0ACB8ZCW2</accession>
<dbReference type="EMBL" id="CM042043">
    <property type="protein sequence ID" value="KAI3695525.1"/>
    <property type="molecule type" value="Genomic_DNA"/>
</dbReference>
<keyword evidence="2" id="KW-1185">Reference proteome</keyword>
<sequence length="321" mass="37618">MRCSPGVVSLIKEKLTSIRMLIWEHTCFNMWIKERCTLADSVMVHLMFQHEIKSDLNPRSDGLFYVLAGEPLRFGPREFCLITGLRFGKWDGEVPSLDSNFKDRVFVRLSLLMLVEVGMKGTQKKSYMDDFLVVLVDDINAWNRYPWGSYMWDLTYPHLHNCFERKKEYVKKQNLPWMNYSLPIFAWAFKGSKVFKLGVVVREDPLGARCEVFEEKQTGTNADSQMLDMILNMMLQYFSGKRKWSSEEEEPTQPPNDHDEVEGMVFRNENIDDFDVKAAETPLPIVEVVERPKRTKRPSSTVLSPYIVYKKKQHKKNNVFM</sequence>